<dbReference type="InterPro" id="IPR051946">
    <property type="entry name" value="Intracell_Traff-Reg"/>
</dbReference>
<dbReference type="PANTHER" id="PTHR15751:SF12">
    <property type="entry name" value="TRAFFICKING KINESIN-BINDING PROTEIN MILT"/>
    <property type="match status" value="1"/>
</dbReference>
<dbReference type="AlphaFoldDB" id="A0A8C4QRE6"/>
<evidence type="ECO:0000313" key="1">
    <source>
        <dbReference type="Ensembl" id="ENSEBUP00000019174.1"/>
    </source>
</evidence>
<sequence length="419" mass="47047">MFLQYSLAAEIEASVRMEMWKENESKHQHRDCQKRVFESVRKLNKASQRRPLLSHCLDRGSPSLSCGDSLVVSGTRSPSNGSTWSCSNDSSSSCSVWMGNSSTDCNSQSRHDSHSLQEALEWLDLGQGIQSLSEDVTSEMENTQPGSDWEGQSCHERSIDEEWWNACSYSTPLFCSFLPMKLQIVKPFEGSSTMRQWQQLARPHLAAALIVRPGVLSRDSQAVNLHFEAPHQLADFEEDDLKDPSYGPGVTEECNYCRVQHLLSLSEKTEKDGLISASTRGDDVVDFIPKTASCLISTAQVNNEASLNLKMSLHEHKHSNRSSFSSRDGTGILSSVLNMLESPHQGAWFHGMDKIRDDVGQADALRHPLCTLWKSLRPHASFTRFPLEYRSHEFFLMSQPAVYSLRLVGINDKPPPVRN</sequence>
<protein>
    <submittedName>
        <fullName evidence="1">Uncharacterized protein</fullName>
    </submittedName>
</protein>
<dbReference type="GO" id="GO:0031410">
    <property type="term" value="C:cytoplasmic vesicle"/>
    <property type="evidence" value="ECO:0007669"/>
    <property type="project" value="TreeGrafter"/>
</dbReference>
<accession>A0A8C4QRE6</accession>
<dbReference type="GO" id="GO:0006605">
    <property type="term" value="P:protein targeting"/>
    <property type="evidence" value="ECO:0007669"/>
    <property type="project" value="TreeGrafter"/>
</dbReference>
<dbReference type="GO" id="GO:0005739">
    <property type="term" value="C:mitochondrion"/>
    <property type="evidence" value="ECO:0007669"/>
    <property type="project" value="TreeGrafter"/>
</dbReference>
<dbReference type="Proteomes" id="UP000694388">
    <property type="component" value="Unplaced"/>
</dbReference>
<organism evidence="1 2">
    <name type="scientific">Eptatretus burgeri</name>
    <name type="common">Inshore hagfish</name>
    <dbReference type="NCBI Taxonomy" id="7764"/>
    <lineage>
        <taxon>Eukaryota</taxon>
        <taxon>Metazoa</taxon>
        <taxon>Chordata</taxon>
        <taxon>Craniata</taxon>
        <taxon>Vertebrata</taxon>
        <taxon>Cyclostomata</taxon>
        <taxon>Myxini</taxon>
        <taxon>Myxiniformes</taxon>
        <taxon>Myxinidae</taxon>
        <taxon>Eptatretinae</taxon>
        <taxon>Eptatretus</taxon>
    </lineage>
</organism>
<dbReference type="GO" id="GO:0017022">
    <property type="term" value="F:myosin binding"/>
    <property type="evidence" value="ECO:0007669"/>
    <property type="project" value="TreeGrafter"/>
</dbReference>
<dbReference type="GO" id="GO:0047496">
    <property type="term" value="P:vesicle transport along microtubule"/>
    <property type="evidence" value="ECO:0007669"/>
    <property type="project" value="TreeGrafter"/>
</dbReference>
<dbReference type="GeneTree" id="ENSGT00940000155697"/>
<proteinExistence type="predicted"/>
<reference evidence="1" key="1">
    <citation type="submission" date="2025-08" db="UniProtKB">
        <authorList>
            <consortium name="Ensembl"/>
        </authorList>
    </citation>
    <scope>IDENTIFICATION</scope>
</reference>
<evidence type="ECO:0000313" key="2">
    <source>
        <dbReference type="Proteomes" id="UP000694388"/>
    </source>
</evidence>
<dbReference type="PANTHER" id="PTHR15751">
    <property type="entry name" value="TRAFFICKING KINESIN-BINDING PROTEIN"/>
    <property type="match status" value="1"/>
</dbReference>
<dbReference type="GO" id="GO:0048311">
    <property type="term" value="P:mitochondrion distribution"/>
    <property type="evidence" value="ECO:0007669"/>
    <property type="project" value="TreeGrafter"/>
</dbReference>
<reference evidence="1" key="2">
    <citation type="submission" date="2025-09" db="UniProtKB">
        <authorList>
            <consortium name="Ensembl"/>
        </authorList>
    </citation>
    <scope>IDENTIFICATION</scope>
</reference>
<name>A0A8C4QRE6_EPTBU</name>
<dbReference type="Ensembl" id="ENSEBUT00000019750.1">
    <property type="protein sequence ID" value="ENSEBUP00000019174.1"/>
    <property type="gene ID" value="ENSEBUG00000011926.1"/>
</dbReference>
<keyword evidence="2" id="KW-1185">Reference proteome</keyword>